<dbReference type="AlphaFoldDB" id="A0A813WM34"/>
<dbReference type="Proteomes" id="UP000663879">
    <property type="component" value="Unassembled WGS sequence"/>
</dbReference>
<keyword evidence="1" id="KW-0472">Membrane</keyword>
<evidence type="ECO:0000313" key="4">
    <source>
        <dbReference type="Proteomes" id="UP000663879"/>
    </source>
</evidence>
<dbReference type="EMBL" id="CAJNOC010001375">
    <property type="protein sequence ID" value="CAF0859373.1"/>
    <property type="molecule type" value="Genomic_DNA"/>
</dbReference>
<evidence type="ECO:0000313" key="3">
    <source>
        <dbReference type="EMBL" id="CAF0859373.1"/>
    </source>
</evidence>
<name>A0A813WM34_9BILA</name>
<dbReference type="InterPro" id="IPR006149">
    <property type="entry name" value="EB_dom"/>
</dbReference>
<reference evidence="3" key="1">
    <citation type="submission" date="2021-02" db="EMBL/GenBank/DDBJ databases">
        <authorList>
            <person name="Nowell W R."/>
        </authorList>
    </citation>
    <scope>NUCLEOTIDE SEQUENCE</scope>
    <source>
        <strain evidence="3">Ploen Becks lab</strain>
    </source>
</reference>
<organism evidence="3 4">
    <name type="scientific">Brachionus calyciflorus</name>
    <dbReference type="NCBI Taxonomy" id="104777"/>
    <lineage>
        <taxon>Eukaryota</taxon>
        <taxon>Metazoa</taxon>
        <taxon>Spiralia</taxon>
        <taxon>Gnathifera</taxon>
        <taxon>Rotifera</taxon>
        <taxon>Eurotatoria</taxon>
        <taxon>Monogononta</taxon>
        <taxon>Pseudotrocha</taxon>
        <taxon>Ploima</taxon>
        <taxon>Brachionidae</taxon>
        <taxon>Brachionus</taxon>
    </lineage>
</organism>
<feature type="domain" description="EB" evidence="2">
    <location>
        <begin position="308"/>
        <end position="362"/>
    </location>
</feature>
<keyword evidence="4" id="KW-1185">Reference proteome</keyword>
<feature type="transmembrane region" description="Helical" evidence="1">
    <location>
        <begin position="66"/>
        <end position="87"/>
    </location>
</feature>
<dbReference type="PANTHER" id="PTHR39069:SF8">
    <property type="entry name" value="FI17111P1"/>
    <property type="match status" value="1"/>
</dbReference>
<keyword evidence="1" id="KW-0812">Transmembrane</keyword>
<proteinExistence type="predicted"/>
<evidence type="ECO:0000256" key="1">
    <source>
        <dbReference type="SAM" id="Phobius"/>
    </source>
</evidence>
<dbReference type="PANTHER" id="PTHR39069">
    <property type="entry name" value="ECDYSONE-INDUCIBLE GENE E1, ISOFORM A"/>
    <property type="match status" value="1"/>
</dbReference>
<dbReference type="OrthoDB" id="9977844at2759"/>
<evidence type="ECO:0000259" key="2">
    <source>
        <dbReference type="Pfam" id="PF01683"/>
    </source>
</evidence>
<protein>
    <recommendedName>
        <fullName evidence="2">EB domain-containing protein</fullName>
    </recommendedName>
</protein>
<dbReference type="Pfam" id="PF01683">
    <property type="entry name" value="EB"/>
    <property type="match status" value="1"/>
</dbReference>
<accession>A0A813WM34</accession>
<comment type="caution">
    <text evidence="3">The sequence shown here is derived from an EMBL/GenBank/DDBJ whole genome shotgun (WGS) entry which is preliminary data.</text>
</comment>
<sequence>MSQKPKKNANNNNNNIKKKDGIISAITNATNDTQIKAAHTVYEYEVENSDKPEISIYRKSLVLRPWFIFLAINIFGLLALLFIGYGLSVGFSSASSRIHGESCNATSECSQTDYLICANNKCECPNTKYFNGATCADRLSINSKCMGVYENECGYGLNCYFNTATLASSCLCSKERFWDTRISYCQLLYGFNQTGCSASEQCQTGANMVCSNSKCSCENKKFWNGSMCGNVANYMDTCSIDVNCDTTKLLNCSITGESLYKCVCAFDYYWSSSSNICLVKKTDTDPCSSSSECRDDLGLVCSSGTCSCLNTYYWSVNKCLRKIQYNQICTAHSQCDDTIGLTMCSGGKCVCPSLYFYNGTSCQFLLENGYNCNSTFTCDTNKFLTCDATLKKCKCLGTRFWNYTTCVDQRISGESCVHTIQCKSSVGLYCDATNTKQCMCLYTHYWDGTACQPKLSNTIGCSVGQCQDYKGLTCSGTCQCPTDYYWVKFIIK</sequence>
<gene>
    <name evidence="3" type="ORF">OXX778_LOCUS9358</name>
</gene>
<keyword evidence="1" id="KW-1133">Transmembrane helix</keyword>